<comment type="caution">
    <text evidence="2">The sequence shown here is derived from an EMBL/GenBank/DDBJ whole genome shotgun (WGS) entry which is preliminary data.</text>
</comment>
<sequence>MKWFQSNPKDERVEQAKNQIYRELYIVVVGLCFLSIIIKQFVDVAAYSNILAEIVILLIPSLYYMVRGWQLDIFSAEREMHDRRSRIPMTAKNFIYAGAGGVAISLYFGTRSAILYAEGSAQSISYFFLVAAVSLMIYLPLLIGLAFLVEAITKSRHVE</sequence>
<dbReference type="Pfam" id="PF20563">
    <property type="entry name" value="DUF6773"/>
    <property type="match status" value="1"/>
</dbReference>
<dbReference type="Proteomes" id="UP000321051">
    <property type="component" value="Unassembled WGS sequence"/>
</dbReference>
<name>A0A510Y4I5_MARHA</name>
<dbReference type="EMBL" id="BJUN01000005">
    <property type="protein sequence ID" value="GEK58256.1"/>
    <property type="molecule type" value="Genomic_DNA"/>
</dbReference>
<proteinExistence type="predicted"/>
<keyword evidence="1" id="KW-1133">Transmembrane helix</keyword>
<keyword evidence="3" id="KW-1185">Reference proteome</keyword>
<dbReference type="OrthoDB" id="2656129at2"/>
<accession>A0A510Y4I5</accession>
<feature type="transmembrane region" description="Helical" evidence="1">
    <location>
        <begin position="44"/>
        <end position="66"/>
    </location>
</feature>
<reference evidence="2 3" key="1">
    <citation type="submission" date="2019-07" db="EMBL/GenBank/DDBJ databases">
        <title>Whole genome shotgun sequence of Marinococcus halophilus NBRC 102359.</title>
        <authorList>
            <person name="Hosoyama A."/>
            <person name="Uohara A."/>
            <person name="Ohji S."/>
            <person name="Ichikawa N."/>
        </authorList>
    </citation>
    <scope>NUCLEOTIDE SEQUENCE [LARGE SCALE GENOMIC DNA]</scope>
    <source>
        <strain evidence="2 3">NBRC 102359</strain>
    </source>
</reference>
<keyword evidence="1" id="KW-0812">Transmembrane</keyword>
<evidence type="ECO:0000256" key="1">
    <source>
        <dbReference type="SAM" id="Phobius"/>
    </source>
</evidence>
<dbReference type="InterPro" id="IPR046664">
    <property type="entry name" value="DUF6773"/>
</dbReference>
<dbReference type="AlphaFoldDB" id="A0A510Y4I5"/>
<organism evidence="2 3">
    <name type="scientific">Marinococcus halophilus</name>
    <dbReference type="NCBI Taxonomy" id="1371"/>
    <lineage>
        <taxon>Bacteria</taxon>
        <taxon>Bacillati</taxon>
        <taxon>Bacillota</taxon>
        <taxon>Bacilli</taxon>
        <taxon>Bacillales</taxon>
        <taxon>Bacillaceae</taxon>
        <taxon>Marinococcus</taxon>
    </lineage>
</organism>
<protein>
    <recommendedName>
        <fullName evidence="4">DUF3278 domain-containing protein</fullName>
    </recommendedName>
</protein>
<feature type="transmembrane region" description="Helical" evidence="1">
    <location>
        <begin position="93"/>
        <end position="114"/>
    </location>
</feature>
<feature type="transmembrane region" description="Helical" evidence="1">
    <location>
        <begin position="20"/>
        <end position="38"/>
    </location>
</feature>
<gene>
    <name evidence="2" type="ORF">MHA01_11610</name>
</gene>
<evidence type="ECO:0000313" key="2">
    <source>
        <dbReference type="EMBL" id="GEK58256.1"/>
    </source>
</evidence>
<evidence type="ECO:0000313" key="3">
    <source>
        <dbReference type="Proteomes" id="UP000321051"/>
    </source>
</evidence>
<keyword evidence="1" id="KW-0472">Membrane</keyword>
<evidence type="ECO:0008006" key="4">
    <source>
        <dbReference type="Google" id="ProtNLM"/>
    </source>
</evidence>
<feature type="transmembrane region" description="Helical" evidence="1">
    <location>
        <begin position="126"/>
        <end position="149"/>
    </location>
</feature>
<dbReference type="RefSeq" id="WP_094908367.1">
    <property type="nucleotide sequence ID" value="NZ_BJUN01000005.1"/>
</dbReference>